<gene>
    <name evidence="3" type="ORF">ACHAXA_007577</name>
</gene>
<dbReference type="PANTHER" id="PTHR31332:SF0">
    <property type="entry name" value="7-HYDROXYMETHYL CHLOROPHYLL A REDUCTASE, CHLOROPLASTIC"/>
    <property type="match status" value="1"/>
</dbReference>
<evidence type="ECO:0000259" key="2">
    <source>
        <dbReference type="Pfam" id="PF04432"/>
    </source>
</evidence>
<dbReference type="Pfam" id="PF04422">
    <property type="entry name" value="FrhB_FdhB_N"/>
    <property type="match status" value="1"/>
</dbReference>
<protein>
    <recommendedName>
        <fullName evidence="5">7-hydroxymethyl chlorophyll a reductase, chloroplastic</fullName>
    </recommendedName>
</protein>
<keyword evidence="4" id="KW-1185">Reference proteome</keyword>
<organism evidence="3 4">
    <name type="scientific">Cyclostephanos tholiformis</name>
    <dbReference type="NCBI Taxonomy" id="382380"/>
    <lineage>
        <taxon>Eukaryota</taxon>
        <taxon>Sar</taxon>
        <taxon>Stramenopiles</taxon>
        <taxon>Ochrophyta</taxon>
        <taxon>Bacillariophyta</taxon>
        <taxon>Coscinodiscophyceae</taxon>
        <taxon>Thalassiosirophycidae</taxon>
        <taxon>Stephanodiscales</taxon>
        <taxon>Stephanodiscaceae</taxon>
        <taxon>Cyclostephanos</taxon>
    </lineage>
</organism>
<evidence type="ECO:0000313" key="3">
    <source>
        <dbReference type="EMBL" id="KAL3827070.1"/>
    </source>
</evidence>
<dbReference type="PANTHER" id="PTHR31332">
    <property type="entry name" value="7-HYDROXYMETHYL CHLOROPHYLL A REDUCTASE, CHLOROPLASTIC"/>
    <property type="match status" value="1"/>
</dbReference>
<name>A0ABD3SRL7_9STRA</name>
<dbReference type="Pfam" id="PF04432">
    <property type="entry name" value="FrhB_FdhB_C"/>
    <property type="match status" value="1"/>
</dbReference>
<feature type="non-terminal residue" evidence="3">
    <location>
        <position position="1"/>
    </location>
</feature>
<evidence type="ECO:0000313" key="4">
    <source>
        <dbReference type="Proteomes" id="UP001530377"/>
    </source>
</evidence>
<sequence>NREIIPSSKPQPIDPAFWPEKIPGKSHCSKCSLCETSYVTHVRDACAFLGDGMKRNIDGLEGFVHGRVQNLEDLAWGDSDANAAKEARFSVMHHLMMLARGRHIFDAQWTGCVTGIAVSMLEAGMVDAVVCISCKVDGDAKWSEPEPILARSVTEVMRGRGVKSALAPSLNILDELRDSPDIKKLLFCGDGCAVQAFRAIQHELLVDEVYVLGTNCADNSPTPEDAREFLRLSVPEITGSMNVLEYEFMQDFRVHVKYDNGSGSQSPSYERKPYFSLQFATHVSALSSGRLELGPEATGKGTHENFALATVSSYNILQQMVGSKIKTQGLPRFLGELMATIMTNVGPKGVSFARYSVDYHSLRNYLHCLDFWVSASYATTWKQKRHSES</sequence>
<comment type="caution">
    <text evidence="3">The sequence shown here is derived from an EMBL/GenBank/DDBJ whole genome shotgun (WGS) entry which is preliminary data.</text>
</comment>
<dbReference type="EMBL" id="JALLPB020000009">
    <property type="protein sequence ID" value="KAL3827070.1"/>
    <property type="molecule type" value="Genomic_DNA"/>
</dbReference>
<proteinExistence type="predicted"/>
<dbReference type="AlphaFoldDB" id="A0ABD3SRL7"/>
<dbReference type="InterPro" id="IPR045220">
    <property type="entry name" value="FRHB/FDHB/HCAR-like"/>
</dbReference>
<dbReference type="InterPro" id="IPR007516">
    <property type="entry name" value="Co_F420_Hydgase/DH_bsu_N"/>
</dbReference>
<accession>A0ABD3SRL7</accession>
<feature type="domain" description="Coenzyme F420 hydrogenase/dehydrogenase beta subunit N-terminal" evidence="1">
    <location>
        <begin position="103"/>
        <end position="173"/>
    </location>
</feature>
<feature type="domain" description="Coenzyme F420 hydrogenase/dehydrogenase beta subunit C-terminal" evidence="2">
    <location>
        <begin position="183"/>
        <end position="258"/>
    </location>
</feature>
<reference evidence="3 4" key="1">
    <citation type="submission" date="2024-10" db="EMBL/GenBank/DDBJ databases">
        <title>Updated reference genomes for cyclostephanoid diatoms.</title>
        <authorList>
            <person name="Roberts W.R."/>
            <person name="Alverson A.J."/>
        </authorList>
    </citation>
    <scope>NUCLEOTIDE SEQUENCE [LARGE SCALE GENOMIC DNA]</scope>
    <source>
        <strain evidence="3 4">AJA228-03</strain>
    </source>
</reference>
<dbReference type="Proteomes" id="UP001530377">
    <property type="component" value="Unassembled WGS sequence"/>
</dbReference>
<dbReference type="InterPro" id="IPR007525">
    <property type="entry name" value="FrhB_FdhB_C"/>
</dbReference>
<evidence type="ECO:0000259" key="1">
    <source>
        <dbReference type="Pfam" id="PF04422"/>
    </source>
</evidence>
<evidence type="ECO:0008006" key="5">
    <source>
        <dbReference type="Google" id="ProtNLM"/>
    </source>
</evidence>